<organism evidence="2 3">
    <name type="scientific">Enterobacter hormaechei</name>
    <dbReference type="NCBI Taxonomy" id="158836"/>
    <lineage>
        <taxon>Bacteria</taxon>
        <taxon>Pseudomonadati</taxon>
        <taxon>Pseudomonadota</taxon>
        <taxon>Gammaproteobacteria</taxon>
        <taxon>Enterobacterales</taxon>
        <taxon>Enterobacteriaceae</taxon>
        <taxon>Enterobacter</taxon>
        <taxon>Enterobacter cloacae complex</taxon>
    </lineage>
</organism>
<comment type="caution">
    <text evidence="2">The sequence shown here is derived from an EMBL/GenBank/DDBJ whole genome shotgun (WGS) entry which is preliminary data.</text>
</comment>
<dbReference type="GO" id="GO:0006950">
    <property type="term" value="P:response to stress"/>
    <property type="evidence" value="ECO:0007669"/>
    <property type="project" value="TreeGrafter"/>
</dbReference>
<sequence length="162" mass="18412">MLCHQIKKVQDTHISEQMKIIHGALLTIVSVMNQPRNDEKLIGEAGIKLERALFSVLVGIERLGPIGVVELAERTGRDYTTISRQVAKLEKMALVVRRESEADRRVREAVISPEGRAMTARIDTARERLGNAVFRDWSPDEMETFVRLIRRFADALESETED</sequence>
<dbReference type="PANTHER" id="PTHR33164">
    <property type="entry name" value="TRANSCRIPTIONAL REGULATOR, MARR FAMILY"/>
    <property type="match status" value="1"/>
</dbReference>
<reference evidence="2" key="1">
    <citation type="submission" date="2020-07" db="EMBL/GenBank/DDBJ databases">
        <title>Clinical and genomic characterization of carbapenemase-producing Enterobacterales causing secondary infections during the COVID-19 crisis at a New York City hospital.</title>
        <authorList>
            <person name="Gomez-Simmonds A."/>
            <person name="Annavajhala M.K."/>
            <person name="Uhlemann A.-C."/>
        </authorList>
    </citation>
    <scope>NUCLEOTIDE SEQUENCE</scope>
    <source>
        <strain evidence="2">NK1396</strain>
    </source>
</reference>
<evidence type="ECO:0000313" key="2">
    <source>
        <dbReference type="EMBL" id="MBD3707655.1"/>
    </source>
</evidence>
<feature type="domain" description="HTH marR-type" evidence="1">
    <location>
        <begin position="22"/>
        <end position="154"/>
    </location>
</feature>
<dbReference type="InterPro" id="IPR039422">
    <property type="entry name" value="MarR/SlyA-like"/>
</dbReference>
<accession>A0A927HPH4</accession>
<evidence type="ECO:0000313" key="3">
    <source>
        <dbReference type="Proteomes" id="UP000655273"/>
    </source>
</evidence>
<dbReference type="InterPro" id="IPR000835">
    <property type="entry name" value="HTH_MarR-typ"/>
</dbReference>
<dbReference type="SMART" id="SM00347">
    <property type="entry name" value="HTH_MARR"/>
    <property type="match status" value="1"/>
</dbReference>
<dbReference type="Proteomes" id="UP000655273">
    <property type="component" value="Unassembled WGS sequence"/>
</dbReference>
<evidence type="ECO:0000259" key="1">
    <source>
        <dbReference type="PROSITE" id="PS50995"/>
    </source>
</evidence>
<protein>
    <submittedName>
        <fullName evidence="2">MarR family transcriptional regulator</fullName>
    </submittedName>
</protein>
<dbReference type="PANTHER" id="PTHR33164:SF57">
    <property type="entry name" value="MARR-FAMILY TRANSCRIPTIONAL REGULATOR"/>
    <property type="match status" value="1"/>
</dbReference>
<dbReference type="PROSITE" id="PS50995">
    <property type="entry name" value="HTH_MARR_2"/>
    <property type="match status" value="1"/>
</dbReference>
<proteinExistence type="predicted"/>
<gene>
    <name evidence="2" type="ORF">IE983_25485</name>
</gene>
<dbReference type="AlphaFoldDB" id="A0A927HPH4"/>
<dbReference type="InterPro" id="IPR036388">
    <property type="entry name" value="WH-like_DNA-bd_sf"/>
</dbReference>
<dbReference type="InterPro" id="IPR036390">
    <property type="entry name" value="WH_DNA-bd_sf"/>
</dbReference>
<name>A0A927HPH4_9ENTR</name>
<dbReference type="Pfam" id="PF01047">
    <property type="entry name" value="MarR"/>
    <property type="match status" value="1"/>
</dbReference>
<dbReference type="SUPFAM" id="SSF46785">
    <property type="entry name" value="Winged helix' DNA-binding domain"/>
    <property type="match status" value="1"/>
</dbReference>
<dbReference type="PRINTS" id="PR00598">
    <property type="entry name" value="HTHMARR"/>
</dbReference>
<dbReference type="Gene3D" id="1.10.10.10">
    <property type="entry name" value="Winged helix-like DNA-binding domain superfamily/Winged helix DNA-binding domain"/>
    <property type="match status" value="1"/>
</dbReference>
<dbReference type="GO" id="GO:0003700">
    <property type="term" value="F:DNA-binding transcription factor activity"/>
    <property type="evidence" value="ECO:0007669"/>
    <property type="project" value="InterPro"/>
</dbReference>
<dbReference type="EMBL" id="JACXTA010000018">
    <property type="protein sequence ID" value="MBD3707655.1"/>
    <property type="molecule type" value="Genomic_DNA"/>
</dbReference>